<dbReference type="Pfam" id="PF13385">
    <property type="entry name" value="Laminin_G_3"/>
    <property type="match status" value="1"/>
</dbReference>
<gene>
    <name evidence="4" type="ORF">KBB96_12770</name>
</gene>
<feature type="domain" description="Bacterial repeat" evidence="3">
    <location>
        <begin position="1446"/>
        <end position="1515"/>
    </location>
</feature>
<dbReference type="Pfam" id="PF03781">
    <property type="entry name" value="FGE-sulfatase"/>
    <property type="match status" value="1"/>
</dbReference>
<accession>A0A975G698</accession>
<dbReference type="InterPro" id="IPR016187">
    <property type="entry name" value="CTDL_fold"/>
</dbReference>
<dbReference type="InterPro" id="IPR044060">
    <property type="entry name" value="Bacterial_rp_domain"/>
</dbReference>
<reference evidence="4" key="1">
    <citation type="submission" date="2021-04" db="EMBL/GenBank/DDBJ databases">
        <title>Luteolibacter sp. 32A isolated from the skin of an Anderson's salamander (Ambystoma andersonii).</title>
        <authorList>
            <person name="Spergser J."/>
            <person name="Busse H.-J."/>
        </authorList>
    </citation>
    <scope>NUCLEOTIDE SEQUENCE</scope>
    <source>
        <strain evidence="4">32A</strain>
    </source>
</reference>
<evidence type="ECO:0000313" key="5">
    <source>
        <dbReference type="Proteomes" id="UP000676169"/>
    </source>
</evidence>
<dbReference type="RefSeq" id="WP_211629832.1">
    <property type="nucleotide sequence ID" value="NZ_CP073100.1"/>
</dbReference>
<dbReference type="SUPFAM" id="SSF56300">
    <property type="entry name" value="Metallo-dependent phosphatases"/>
    <property type="match status" value="1"/>
</dbReference>
<protein>
    <submittedName>
        <fullName evidence="4">SUMF1/EgtB/PvdO family nonheme iron enzyme</fullName>
    </submittedName>
</protein>
<dbReference type="InterPro" id="IPR029052">
    <property type="entry name" value="Metallo-depent_PP-like"/>
</dbReference>
<keyword evidence="1" id="KW-0732">Signal</keyword>
<feature type="chain" id="PRO_5037837797" evidence="1">
    <location>
        <begin position="26"/>
        <end position="2255"/>
    </location>
</feature>
<dbReference type="Gene3D" id="2.60.40.3440">
    <property type="match status" value="1"/>
</dbReference>
<dbReference type="Gene3D" id="3.60.21.10">
    <property type="match status" value="1"/>
</dbReference>
<dbReference type="InterPro" id="IPR013320">
    <property type="entry name" value="ConA-like_dom_sf"/>
</dbReference>
<dbReference type="InterPro" id="IPR042095">
    <property type="entry name" value="SUMF_sf"/>
</dbReference>
<organism evidence="4 5">
    <name type="scientific">Luteolibacter ambystomatis</name>
    <dbReference type="NCBI Taxonomy" id="2824561"/>
    <lineage>
        <taxon>Bacteria</taxon>
        <taxon>Pseudomonadati</taxon>
        <taxon>Verrucomicrobiota</taxon>
        <taxon>Verrucomicrobiia</taxon>
        <taxon>Verrucomicrobiales</taxon>
        <taxon>Verrucomicrobiaceae</taxon>
        <taxon>Luteolibacter</taxon>
    </lineage>
</organism>
<evidence type="ECO:0000313" key="4">
    <source>
        <dbReference type="EMBL" id="QUE49743.1"/>
    </source>
</evidence>
<sequence>MLRSALFRPLWSAATLLAAAGFSHAAQLKGYWEFSSPASGGAFPGVTVGGAAAPNLVIEGTAPTYNTTLSDGTTSLSGAITTVVGPANRLKLAHGIAPNGGGTKVNEYTLMFDVFSPSASRNQWRCFYQTDTGNTSDGEYFIRNTDKKMGTAELVYSPAIDDTKWKRVVITVDLGGFFKVYVNGALFSTHTSQAVDSHYALDSQVLLFADNDSENKAMNVGAVAIWDGAMTASEVATLGNPGVAVSTTPPPNSAPVIAQGVSTSLNAVKDGMASTTTLNGSDANGDAIIWSVTTPPAHGTAQVTGSNTTCPLSYTPAAGYTGPDSFVVRASDGTDSSSITVYVVVTESSTVPRITGLWEFNNSANRNQATIGFDLEPTGTGFAVVPGIDGSDGAMEVAVGSYYKMTHGVPPNGSASAKRANQYSLVWDIKIPTASAAIYKNLLQTTVANSDDGDLFINTTNNIGGNAGFGAYSASSISTNAWHRVVLTVSNGTGRNIWVDGVKVLSGSAGTLDETRYGLLGQILAFADEDGEDGAMDVSSMASFNGVLSDNQIALLGNAGTPMDVALPPKPAPYALWQFDEPTRPEAPTVGSNRLVRNGAGFSSVAGRTAGDGAIEIAAGSNYLVPHGIAANGGGSKVNEYSVLWDVKYPNVGTTKSLYQTTLANNDDAELAVDGTGKVGHAALGGFSSQTTSASTWYRVVMVVKNGTDRRIYVNGTLWYDGNAGVVDDSCALDPSGFLAFADDNGGDDVMDVTTLAVWGRALTAGEALVLGDASVAAADGVTPVAPNSTPVVTEGETYTLNATKNGGAVNATVHATDADNEPLSWSVSSPATSGTANITGANTSASVTYTPANGFSGLDSFVVQVSDGWSTDTITFNVTVTNPFADPVLTIVSAHGTPNPVAGTYPHARGTALTNSVTDEATATSRYHCIGWSMVGDGPHSGTASSMSMTLTRDSTLTWLWQTEYRVELATSGSGTISASSGWYEANRPIQITATPATGYFFAGWSGDTTGCTMGGKSIVVPVGRPYATITANFSAVENFTVVGLPDTQNYCISSNSALGIYDKQTQWVLDNKETLNIKFLTHLGDIVDSATNTGQWNIATAAMGKLDTKLPYGVCTGNHDLANGSTHYLDRFGPTHPRWVDPGTSQVYNWYQGASPRGYSSFQVITVNGRDYMFLHIDCDCPDSDMAWAATVLSQHPRTVTFLTTHDYLAETGASSSSGSGTGQRGRVNWPTGYISVGPDRNPVTDIWNTLVRPFNQVYMVICGHNFAQYNVDDTNAAGKIVHQVIADYQTLPNGGNGFLRIMEFRPAQNQIYNTTYSPHLGRYMSNTSSPSAQLTSDNTGMLDLTDKNGGEFTLTTDFDTRFNKNLTIVSAQPTVSPAVGTVSIEEGTPVVANAADNVVGTTRYKCTGWTLTGGQTGTGTGKTASFTMAGDATLTWNWATEYYLDTQATGRGIVSVNSGYQAAGASVTILAQPDGGASFLRWSGDIAGCTIDGTSITVPMTRGRGPVTAEFTPLVPTYNVVVVSNYPSVTPTPASYPFEQGTVANFSAQDYTDGNVRHVCTGWTATGGVTQSGGGSTAAITVTGDFTFTWQWKTQYLLLTSVNGPGTVTGNGTWVDENASAQVTATAGPGAAFTVWSGDTAAGTSTGNVFTIASMTRPVGPLTANFATGYHTLTVVSDQANTLPVPGSYSFPHGSQVNFSAQPVENGRTRFIPTGWTLSNGTSGDTTAGSFTMNADTTLTWSWSPQVVLEIAGGSEGSILPTNAGGWHTLGTTVTLHAQPASDFGFSAWRGDVTGSPGSQDITLTLDQPRIIAADFKATAAPGGTPKWWLERHGKVVGGNFAAAELADADGDGKTAAEEFIAGMDDQDAAKTFGVKSLQKGISNKLTLSWPGAAGRTYGIWSSPDLQTPFTLVRDGIAAVEPMTTADVTLTGGGKNFYRVKADLIPGTTLDADPSATSVAPKPGSLVREMKLIPAGTFTMGDDNGGEQSAMPEHLVQVSAFHMDKFEVTLGDWKTVATWAQAHGYDIPISLTFSPPLNHPAPAVSWYDAVKWCNARSEMEGRVPAYYTDTMTTVIYRTGSIDLTSANVNWAGNGYRLPTEAEWERASRGGLEGKTYSWGDESLVGRTNGWQYQQAIDNTEAPYPLSTPVGYFDGHQAVPGPDMANGFGLYDMSGNVWEWCWDRYSDYEKPKLFDPKGPDAGETRLTRGGSWWNNEADMTNAHRYPFPPVGETIYGQIGFRTIRAAAPNEIPH</sequence>
<feature type="domain" description="Bacterial repeat" evidence="3">
    <location>
        <begin position="966"/>
        <end position="1038"/>
    </location>
</feature>
<dbReference type="KEGG" id="lamb:KBB96_12770"/>
<dbReference type="Gene3D" id="2.60.40.2810">
    <property type="match status" value="1"/>
</dbReference>
<dbReference type="InterPro" id="IPR005532">
    <property type="entry name" value="SUMF_dom"/>
</dbReference>
<dbReference type="Gene3D" id="3.90.1580.10">
    <property type="entry name" value="paralog of FGE (formylglycine-generating enzyme)"/>
    <property type="match status" value="1"/>
</dbReference>
<feature type="domain" description="Bacterial repeat" evidence="3">
    <location>
        <begin position="1751"/>
        <end position="1822"/>
    </location>
</feature>
<dbReference type="EMBL" id="CP073100">
    <property type="protein sequence ID" value="QUE49743.1"/>
    <property type="molecule type" value="Genomic_DNA"/>
</dbReference>
<dbReference type="Pfam" id="PF18998">
    <property type="entry name" value="Flg_new_2"/>
    <property type="match status" value="4"/>
</dbReference>
<evidence type="ECO:0000259" key="3">
    <source>
        <dbReference type="Pfam" id="PF18998"/>
    </source>
</evidence>
<dbReference type="Gene3D" id="2.60.120.200">
    <property type="match status" value="3"/>
</dbReference>
<keyword evidence="5" id="KW-1185">Reference proteome</keyword>
<dbReference type="PANTHER" id="PTHR23150:SF19">
    <property type="entry name" value="FORMYLGLYCINE-GENERATING ENZYME"/>
    <property type="match status" value="1"/>
</dbReference>
<dbReference type="SUPFAM" id="SSF49899">
    <property type="entry name" value="Concanavalin A-like lectins/glucanases"/>
    <property type="match status" value="3"/>
</dbReference>
<dbReference type="SUPFAM" id="SSF56436">
    <property type="entry name" value="C-type lectin-like"/>
    <property type="match status" value="1"/>
</dbReference>
<dbReference type="PANTHER" id="PTHR23150">
    <property type="entry name" value="SULFATASE MODIFYING FACTOR 1, 2"/>
    <property type="match status" value="1"/>
</dbReference>
<feature type="domain" description="Sulfatase-modifying factor enzyme-like" evidence="2">
    <location>
        <begin position="1971"/>
        <end position="2246"/>
    </location>
</feature>
<feature type="signal peptide" evidence="1">
    <location>
        <begin position="1"/>
        <end position="25"/>
    </location>
</feature>
<dbReference type="Proteomes" id="UP000676169">
    <property type="component" value="Chromosome"/>
</dbReference>
<dbReference type="GO" id="GO:0120147">
    <property type="term" value="F:formylglycine-generating oxidase activity"/>
    <property type="evidence" value="ECO:0007669"/>
    <property type="project" value="TreeGrafter"/>
</dbReference>
<feature type="domain" description="Bacterial repeat" evidence="3">
    <location>
        <begin position="1606"/>
        <end position="1670"/>
    </location>
</feature>
<name>A0A975G698_9BACT</name>
<dbReference type="InterPro" id="IPR051043">
    <property type="entry name" value="Sulfatase_Mod_Factor_Kinase"/>
</dbReference>
<evidence type="ECO:0000256" key="1">
    <source>
        <dbReference type="SAM" id="SignalP"/>
    </source>
</evidence>
<dbReference type="Pfam" id="PF17963">
    <property type="entry name" value="Big_9"/>
    <property type="match status" value="2"/>
</dbReference>
<evidence type="ECO:0000259" key="2">
    <source>
        <dbReference type="Pfam" id="PF03781"/>
    </source>
</evidence>
<proteinExistence type="predicted"/>